<comment type="caution">
    <text evidence="2">The sequence shown here is derived from an EMBL/GenBank/DDBJ whole genome shotgun (WGS) entry which is preliminary data.</text>
</comment>
<feature type="region of interest" description="Disordered" evidence="1">
    <location>
        <begin position="1"/>
        <end position="73"/>
    </location>
</feature>
<dbReference type="EMBL" id="CAWUON010000031">
    <property type="protein sequence ID" value="CAK7267877.1"/>
    <property type="molecule type" value="Genomic_DNA"/>
</dbReference>
<keyword evidence="3" id="KW-1185">Reference proteome</keyword>
<feature type="compositionally biased region" description="Low complexity" evidence="1">
    <location>
        <begin position="60"/>
        <end position="73"/>
    </location>
</feature>
<reference evidence="2 3" key="1">
    <citation type="submission" date="2024-01" db="EMBL/GenBank/DDBJ databases">
        <authorList>
            <person name="Allen C."/>
            <person name="Tagirdzhanova G."/>
        </authorList>
    </citation>
    <scope>NUCLEOTIDE SEQUENCE [LARGE SCALE GENOMIC DNA]</scope>
    <source>
        <strain evidence="2 3">CBS 119000</strain>
    </source>
</reference>
<name>A0ABP0DI63_9PEZI</name>
<feature type="region of interest" description="Disordered" evidence="1">
    <location>
        <begin position="121"/>
        <end position="150"/>
    </location>
</feature>
<gene>
    <name evidence="2" type="ORF">SEPCBS119000_002774</name>
</gene>
<evidence type="ECO:0000313" key="3">
    <source>
        <dbReference type="Proteomes" id="UP001642502"/>
    </source>
</evidence>
<proteinExistence type="predicted"/>
<evidence type="ECO:0000256" key="1">
    <source>
        <dbReference type="SAM" id="MobiDB-lite"/>
    </source>
</evidence>
<feature type="compositionally biased region" description="Basic residues" evidence="1">
    <location>
        <begin position="446"/>
        <end position="456"/>
    </location>
</feature>
<feature type="region of interest" description="Disordered" evidence="1">
    <location>
        <begin position="525"/>
        <end position="582"/>
    </location>
</feature>
<feature type="region of interest" description="Disordered" evidence="1">
    <location>
        <begin position="202"/>
        <end position="292"/>
    </location>
</feature>
<feature type="region of interest" description="Disordered" evidence="1">
    <location>
        <begin position="435"/>
        <end position="464"/>
    </location>
</feature>
<accession>A0ABP0DI63</accession>
<feature type="region of interest" description="Disordered" evidence="1">
    <location>
        <begin position="363"/>
        <end position="416"/>
    </location>
</feature>
<feature type="compositionally biased region" description="Acidic residues" evidence="1">
    <location>
        <begin position="274"/>
        <end position="292"/>
    </location>
</feature>
<sequence length="610" mass="67625">MPTGQFDPCNEHTQIQQQQQLQTPTYTPTQSQTPLPASRKFRVASARQTISRGEDAIEDGSSPAGSPSSTAFASQDDALALVVRESPIAKRILDTAPGRFPEHHSQQTRAAVVDDIQDASSSIGSDAGHYISQGPEDSAVDNDDEIWMPDSIPEETPIIWPAMATNATPSAQGIRSWTRPQSSAARLLSSIQPLKRRKLFVSPGLITSSPPEPELAAQSQDDPVFDSAIFGEADKRAQEEEPDENLEVSSLEPLPVPFPVRFQKPRSRLRADRDDEIVDNESSEGSGDDEDIRDILRYGELFESGDSSDDGYDAMLPTNRLAQDMHKTGMDGQNGQDDADYDTDMMLDITPPRVRQARLLRLQGHEQRQHQRQPTIQRARMFKAARRSMGEEDADNDGDGQNLGRSYERDGNWETDSQNILTTPARQRYHDALLHLQPPPDLFSPQKKRRRPKRKTRAEGELTSPSAAAIHAPEQYVPGGLAAGLRDWLVQIKSGGGKWPAAGSSGRYDIEQMETAPGFCLALARRRRQQKQEKQEKQPQTDRDVDNRLPLDDTPAVRLLLAGDRRQREPGPGATDTPRPTVSIAHPAWDIVLGGQQWTVAADWAMQDVE</sequence>
<dbReference type="Proteomes" id="UP001642502">
    <property type="component" value="Unassembled WGS sequence"/>
</dbReference>
<protein>
    <submittedName>
        <fullName evidence="2">Uncharacterized protein</fullName>
    </submittedName>
</protein>
<organism evidence="2 3">
    <name type="scientific">Sporothrix epigloea</name>
    <dbReference type="NCBI Taxonomy" id="1892477"/>
    <lineage>
        <taxon>Eukaryota</taxon>
        <taxon>Fungi</taxon>
        <taxon>Dikarya</taxon>
        <taxon>Ascomycota</taxon>
        <taxon>Pezizomycotina</taxon>
        <taxon>Sordariomycetes</taxon>
        <taxon>Sordariomycetidae</taxon>
        <taxon>Ophiostomatales</taxon>
        <taxon>Ophiostomataceae</taxon>
        <taxon>Sporothrix</taxon>
    </lineage>
</organism>
<feature type="compositionally biased region" description="Basic and acidic residues" evidence="1">
    <location>
        <begin position="530"/>
        <end position="551"/>
    </location>
</feature>
<feature type="compositionally biased region" description="Low complexity" evidence="1">
    <location>
        <begin position="13"/>
        <end position="36"/>
    </location>
</feature>
<feature type="region of interest" description="Disordered" evidence="1">
    <location>
        <begin position="325"/>
        <end position="344"/>
    </location>
</feature>
<feature type="compositionally biased region" description="Acidic residues" evidence="1">
    <location>
        <begin position="138"/>
        <end position="147"/>
    </location>
</feature>
<evidence type="ECO:0000313" key="2">
    <source>
        <dbReference type="EMBL" id="CAK7267877.1"/>
    </source>
</evidence>